<feature type="coiled-coil region" evidence="1">
    <location>
        <begin position="132"/>
        <end position="166"/>
    </location>
</feature>
<keyword evidence="4" id="KW-1185">Reference proteome</keyword>
<evidence type="ECO:0000313" key="3">
    <source>
        <dbReference type="EMBL" id="MBA0087513.1"/>
    </source>
</evidence>
<comment type="caution">
    <text evidence="3">The sequence shown here is derived from an EMBL/GenBank/DDBJ whole genome shotgun (WGS) entry which is preliminary data.</text>
</comment>
<reference evidence="3" key="1">
    <citation type="submission" date="2020-06" db="EMBL/GenBank/DDBJ databases">
        <title>Legume-microbial interactions unlock mineral nutrients during tropical forest succession.</title>
        <authorList>
            <person name="Epihov D.Z."/>
        </authorList>
    </citation>
    <scope>NUCLEOTIDE SEQUENCE [LARGE SCALE GENOMIC DNA]</scope>
    <source>
        <strain evidence="3">Pan2503</strain>
    </source>
</reference>
<feature type="compositionally biased region" description="Polar residues" evidence="2">
    <location>
        <begin position="54"/>
        <end position="77"/>
    </location>
</feature>
<evidence type="ECO:0000256" key="1">
    <source>
        <dbReference type="SAM" id="Coils"/>
    </source>
</evidence>
<keyword evidence="1" id="KW-0175">Coiled coil</keyword>
<dbReference type="EMBL" id="JACDQQ010002044">
    <property type="protein sequence ID" value="MBA0087513.1"/>
    <property type="molecule type" value="Genomic_DNA"/>
</dbReference>
<sequence>MATKAEEVEAKLESIRMRTAQLQLEKAEMEMEQTKENVEQWKNEREERSRRNTQRQTQLKSDINERANSARSCTHRQGGSFANLHGGKGPSALTTVILPDERVLIMCSICPMRVFSPFPGDASRKLRRGETKEQMEARVARHQQAMEEFERLAEQARDKLTEEASQAMHCGKTFRFLDADGNQVQVPAPCDSYAQGLDNRKGIRLAN</sequence>
<organism evidence="3 4">
    <name type="scientific">Candidatus Acidiferrum panamense</name>
    <dbReference type="NCBI Taxonomy" id="2741543"/>
    <lineage>
        <taxon>Bacteria</taxon>
        <taxon>Pseudomonadati</taxon>
        <taxon>Acidobacteriota</taxon>
        <taxon>Terriglobia</taxon>
        <taxon>Candidatus Acidiferrales</taxon>
        <taxon>Candidatus Acidiferrum</taxon>
    </lineage>
</organism>
<accession>A0A7V8NU34</accession>
<proteinExistence type="predicted"/>
<name>A0A7V8NU34_9BACT</name>
<feature type="compositionally biased region" description="Basic and acidic residues" evidence="2">
    <location>
        <begin position="28"/>
        <end position="50"/>
    </location>
</feature>
<protein>
    <submittedName>
        <fullName evidence="3">Uncharacterized protein</fullName>
    </submittedName>
</protein>
<evidence type="ECO:0000313" key="4">
    <source>
        <dbReference type="Proteomes" id="UP000567293"/>
    </source>
</evidence>
<dbReference type="Proteomes" id="UP000567293">
    <property type="component" value="Unassembled WGS sequence"/>
</dbReference>
<gene>
    <name evidence="3" type="ORF">HRJ53_21215</name>
</gene>
<feature type="region of interest" description="Disordered" evidence="2">
    <location>
        <begin position="28"/>
        <end position="82"/>
    </location>
</feature>
<evidence type="ECO:0000256" key="2">
    <source>
        <dbReference type="SAM" id="MobiDB-lite"/>
    </source>
</evidence>
<dbReference type="AlphaFoldDB" id="A0A7V8NU34"/>